<comment type="caution">
    <text evidence="1">The sequence shown here is derived from an EMBL/GenBank/DDBJ whole genome shotgun (WGS) entry which is preliminary data.</text>
</comment>
<dbReference type="AlphaFoldDB" id="A0AAD7RZV7"/>
<accession>A0AAD7RZV7</accession>
<dbReference type="EMBL" id="JAINUG010000138">
    <property type="protein sequence ID" value="KAJ8393288.1"/>
    <property type="molecule type" value="Genomic_DNA"/>
</dbReference>
<protein>
    <submittedName>
        <fullName evidence="1">Uncharacterized protein</fullName>
    </submittedName>
</protein>
<evidence type="ECO:0000313" key="1">
    <source>
        <dbReference type="EMBL" id="KAJ8393288.1"/>
    </source>
</evidence>
<dbReference type="Proteomes" id="UP001221898">
    <property type="component" value="Unassembled WGS sequence"/>
</dbReference>
<proteinExistence type="predicted"/>
<reference evidence="1" key="1">
    <citation type="journal article" date="2023" name="Science">
        <title>Genome structures resolve the early diversification of teleost fishes.</title>
        <authorList>
            <person name="Parey E."/>
            <person name="Louis A."/>
            <person name="Montfort J."/>
            <person name="Bouchez O."/>
            <person name="Roques C."/>
            <person name="Iampietro C."/>
            <person name="Lluch J."/>
            <person name="Castinel A."/>
            <person name="Donnadieu C."/>
            <person name="Desvignes T."/>
            <person name="Floi Bucao C."/>
            <person name="Jouanno E."/>
            <person name="Wen M."/>
            <person name="Mejri S."/>
            <person name="Dirks R."/>
            <person name="Jansen H."/>
            <person name="Henkel C."/>
            <person name="Chen W.J."/>
            <person name="Zahm M."/>
            <person name="Cabau C."/>
            <person name="Klopp C."/>
            <person name="Thompson A.W."/>
            <person name="Robinson-Rechavi M."/>
            <person name="Braasch I."/>
            <person name="Lecointre G."/>
            <person name="Bobe J."/>
            <person name="Postlethwait J.H."/>
            <person name="Berthelot C."/>
            <person name="Roest Crollius H."/>
            <person name="Guiguen Y."/>
        </authorList>
    </citation>
    <scope>NUCLEOTIDE SEQUENCE</scope>
    <source>
        <strain evidence="1">NC1722</strain>
    </source>
</reference>
<gene>
    <name evidence="1" type="ORF">AAFF_G00061890</name>
</gene>
<evidence type="ECO:0000313" key="2">
    <source>
        <dbReference type="Proteomes" id="UP001221898"/>
    </source>
</evidence>
<name>A0AAD7RZV7_9TELE</name>
<organism evidence="1 2">
    <name type="scientific">Aldrovandia affinis</name>
    <dbReference type="NCBI Taxonomy" id="143900"/>
    <lineage>
        <taxon>Eukaryota</taxon>
        <taxon>Metazoa</taxon>
        <taxon>Chordata</taxon>
        <taxon>Craniata</taxon>
        <taxon>Vertebrata</taxon>
        <taxon>Euteleostomi</taxon>
        <taxon>Actinopterygii</taxon>
        <taxon>Neopterygii</taxon>
        <taxon>Teleostei</taxon>
        <taxon>Notacanthiformes</taxon>
        <taxon>Halosauridae</taxon>
        <taxon>Aldrovandia</taxon>
    </lineage>
</organism>
<keyword evidence="2" id="KW-1185">Reference proteome</keyword>
<sequence>MVSSGFMWTLQRGRHFFLVTHTTFECKKQKKGERLDMLASKIAQMLDHNSIQPHTNIRPRSRAACWNNIDLILIPSCMLICVGPLFPLVNDGRKLQAWNRKCKEICHFLKEKICRSYENRIDILTICEEYWQLDQPHF</sequence>